<keyword evidence="6" id="KW-0418">Kinase</keyword>
<dbReference type="CDD" id="cd16917">
    <property type="entry name" value="HATPase_UhpB-NarQ-NarX-like"/>
    <property type="match status" value="1"/>
</dbReference>
<dbReference type="Gene3D" id="1.25.40.10">
    <property type="entry name" value="Tetratricopeptide repeat domain"/>
    <property type="match status" value="1"/>
</dbReference>
<name>A0ABS5VT80_9BACT</name>
<feature type="transmembrane region" description="Helical" evidence="10">
    <location>
        <begin position="409"/>
        <end position="428"/>
    </location>
</feature>
<evidence type="ECO:0000256" key="3">
    <source>
        <dbReference type="ARBA" id="ARBA00022553"/>
    </source>
</evidence>
<evidence type="ECO:0000256" key="4">
    <source>
        <dbReference type="ARBA" id="ARBA00022679"/>
    </source>
</evidence>
<feature type="coiled-coil region" evidence="9">
    <location>
        <begin position="372"/>
        <end position="406"/>
    </location>
</feature>
<sequence length="663" mass="76017">MKSYLLLFAILYVARVTYCSSQPIDINELERKLNEHNTDSARMMILTQLLFLNTNTDTAKARKYCNEALLLGDNVKDPRLKAMAYRAAGVLQEHNYKHDIALRYFYMGLALLTSDNDRFAEFLKASITMNIGDTYLGKVNLSSAITNYLEALRYFEKKQSNHPTLVFLYCNIAITYALFEVSDKNRFYTSKAVEVAERINNKRAMAYAYSYRARAELGFKPVDYKKLDYYNDKSYALSSALKELYCLGHYYSIRAAKLQLQGMLQTSIEESEKAISYYDEVHAYSPLAEEKYYIATTERKSGLKKEAKKNLLDALRMSYKINCVFTKRLAVKALSELTEELNQPKEAFFYYRKYLQINDSLLQADKHAQIFIAETQYESAVQKEKIAALEEQREKQNVMIREKNQDNRLLIAIIIGASGIVFLSYLFIREKQKIILKNNELQKQRISELEKDRQFIAIESLLKGQEEERSRLARDIHDGLGSVLSSVKHTLSSIKGDVTITGDHVSVFTRSIDMIDFSISELRRIAHNMMPEALIRFGLNEALQDFCNNLTTPDFKVEFISINMLRRFDNSKEIAAYRIVQELITNTLRHAAATEVIVQLIKNGNLISLTVEDNGKGFDSASLKTCKGAGWANIYNRVDYLNGKIDFDSKLGSGTSVIIEFTI</sequence>
<dbReference type="EC" id="2.7.13.3" evidence="2"/>
<dbReference type="EMBL" id="JAHESD010000035">
    <property type="protein sequence ID" value="MBT1704634.1"/>
    <property type="molecule type" value="Genomic_DNA"/>
</dbReference>
<evidence type="ECO:0000256" key="9">
    <source>
        <dbReference type="SAM" id="Coils"/>
    </source>
</evidence>
<organism evidence="12 13">
    <name type="scientific">Chryseosolibacter indicus</name>
    <dbReference type="NCBI Taxonomy" id="2782351"/>
    <lineage>
        <taxon>Bacteria</taxon>
        <taxon>Pseudomonadati</taxon>
        <taxon>Bacteroidota</taxon>
        <taxon>Cytophagia</taxon>
        <taxon>Cytophagales</taxon>
        <taxon>Chryseotaleaceae</taxon>
        <taxon>Chryseosolibacter</taxon>
    </lineage>
</organism>
<dbReference type="Gene3D" id="1.20.5.1930">
    <property type="match status" value="1"/>
</dbReference>
<keyword evidence="3" id="KW-0597">Phosphoprotein</keyword>
<evidence type="ECO:0000256" key="5">
    <source>
        <dbReference type="ARBA" id="ARBA00022741"/>
    </source>
</evidence>
<dbReference type="SUPFAM" id="SSF48452">
    <property type="entry name" value="TPR-like"/>
    <property type="match status" value="2"/>
</dbReference>
<dbReference type="PANTHER" id="PTHR24421:SF10">
    <property type="entry name" value="NITRATE_NITRITE SENSOR PROTEIN NARQ"/>
    <property type="match status" value="1"/>
</dbReference>
<evidence type="ECO:0000313" key="12">
    <source>
        <dbReference type="EMBL" id="MBT1704634.1"/>
    </source>
</evidence>
<dbReference type="Proteomes" id="UP000772618">
    <property type="component" value="Unassembled WGS sequence"/>
</dbReference>
<evidence type="ECO:0000256" key="8">
    <source>
        <dbReference type="ARBA" id="ARBA00023012"/>
    </source>
</evidence>
<dbReference type="InterPro" id="IPR003594">
    <property type="entry name" value="HATPase_dom"/>
</dbReference>
<dbReference type="PANTHER" id="PTHR24421">
    <property type="entry name" value="NITRATE/NITRITE SENSOR PROTEIN NARX-RELATED"/>
    <property type="match status" value="1"/>
</dbReference>
<evidence type="ECO:0000259" key="11">
    <source>
        <dbReference type="PROSITE" id="PS50109"/>
    </source>
</evidence>
<keyword evidence="9" id="KW-0175">Coiled coil</keyword>
<keyword evidence="10" id="KW-0472">Membrane</keyword>
<keyword evidence="4" id="KW-0808">Transferase</keyword>
<keyword evidence="13" id="KW-1185">Reference proteome</keyword>
<evidence type="ECO:0000313" key="13">
    <source>
        <dbReference type="Proteomes" id="UP000772618"/>
    </source>
</evidence>
<evidence type="ECO:0000256" key="10">
    <source>
        <dbReference type="SAM" id="Phobius"/>
    </source>
</evidence>
<dbReference type="SUPFAM" id="SSF55874">
    <property type="entry name" value="ATPase domain of HSP90 chaperone/DNA topoisomerase II/histidine kinase"/>
    <property type="match status" value="1"/>
</dbReference>
<dbReference type="InterPro" id="IPR011712">
    <property type="entry name" value="Sig_transdc_His_kin_sub3_dim/P"/>
</dbReference>
<dbReference type="PROSITE" id="PS50109">
    <property type="entry name" value="HIS_KIN"/>
    <property type="match status" value="1"/>
</dbReference>
<evidence type="ECO:0000256" key="7">
    <source>
        <dbReference type="ARBA" id="ARBA00022840"/>
    </source>
</evidence>
<dbReference type="RefSeq" id="WP_254154591.1">
    <property type="nucleotide sequence ID" value="NZ_JAHESD010000035.1"/>
</dbReference>
<dbReference type="InterPro" id="IPR005467">
    <property type="entry name" value="His_kinase_dom"/>
</dbReference>
<keyword evidence="8" id="KW-0902">Two-component regulatory system</keyword>
<feature type="domain" description="Histidine kinase" evidence="11">
    <location>
        <begin position="578"/>
        <end position="663"/>
    </location>
</feature>
<reference evidence="12 13" key="1">
    <citation type="submission" date="2021-05" db="EMBL/GenBank/DDBJ databases">
        <title>A Polyphasic approach of four new species of the genus Ohtaekwangia: Ohtaekwangia histidinii sp. nov., Ohtaekwangia cretensis sp. nov., Ohtaekwangia indiensis sp. nov., Ohtaekwangia reichenbachii sp. nov. from diverse environment.</title>
        <authorList>
            <person name="Octaviana S."/>
        </authorList>
    </citation>
    <scope>NUCLEOTIDE SEQUENCE [LARGE SCALE GENOMIC DNA]</scope>
    <source>
        <strain evidence="12 13">PWU20</strain>
    </source>
</reference>
<dbReference type="Pfam" id="PF07730">
    <property type="entry name" value="HisKA_3"/>
    <property type="match status" value="1"/>
</dbReference>
<dbReference type="InterPro" id="IPR050482">
    <property type="entry name" value="Sensor_HK_TwoCompSys"/>
</dbReference>
<dbReference type="InterPro" id="IPR011990">
    <property type="entry name" value="TPR-like_helical_dom_sf"/>
</dbReference>
<gene>
    <name evidence="12" type="ORF">KK060_15175</name>
</gene>
<evidence type="ECO:0000256" key="1">
    <source>
        <dbReference type="ARBA" id="ARBA00000085"/>
    </source>
</evidence>
<keyword evidence="10" id="KW-0812">Transmembrane</keyword>
<protein>
    <recommendedName>
        <fullName evidence="2">histidine kinase</fullName>
        <ecNumber evidence="2">2.7.13.3</ecNumber>
    </recommendedName>
</protein>
<keyword evidence="5" id="KW-0547">Nucleotide-binding</keyword>
<dbReference type="Gene3D" id="3.30.565.10">
    <property type="entry name" value="Histidine kinase-like ATPase, C-terminal domain"/>
    <property type="match status" value="1"/>
</dbReference>
<keyword evidence="7" id="KW-0067">ATP-binding</keyword>
<evidence type="ECO:0000256" key="2">
    <source>
        <dbReference type="ARBA" id="ARBA00012438"/>
    </source>
</evidence>
<keyword evidence="10" id="KW-1133">Transmembrane helix</keyword>
<comment type="caution">
    <text evidence="12">The sequence shown here is derived from an EMBL/GenBank/DDBJ whole genome shotgun (WGS) entry which is preliminary data.</text>
</comment>
<proteinExistence type="predicted"/>
<evidence type="ECO:0000256" key="6">
    <source>
        <dbReference type="ARBA" id="ARBA00022777"/>
    </source>
</evidence>
<comment type="catalytic activity">
    <reaction evidence="1">
        <text>ATP + protein L-histidine = ADP + protein N-phospho-L-histidine.</text>
        <dbReference type="EC" id="2.7.13.3"/>
    </reaction>
</comment>
<accession>A0ABS5VT80</accession>
<dbReference type="InterPro" id="IPR036890">
    <property type="entry name" value="HATPase_C_sf"/>
</dbReference>
<dbReference type="Pfam" id="PF02518">
    <property type="entry name" value="HATPase_c"/>
    <property type="match status" value="1"/>
</dbReference>